<dbReference type="Proteomes" id="UP001165740">
    <property type="component" value="Chromosome 6"/>
</dbReference>
<dbReference type="Pfam" id="PF00339">
    <property type="entry name" value="Arrestin_N"/>
    <property type="match status" value="1"/>
</dbReference>
<sequence>MELKDNQPFVIKSVRNKCASMEKIEKFQIVFNNPAATYFAGETVYGYGWLVVKEPVYVSSICLEAIGEAKVEWMTSSDVQNSDEEIFNHTSVLPIKGEKQINDEGVLHSGSHYFPFEFVLPQKLPSSFKGKHGRLRYYVRMSVYSQGVFPQSGPHTERTSKFAVIGSLDLNNEPDASLPVENDTFEAVGSWCCIAGTVTAMLKLDRKGYTIKEAIPVYAEIKNLSARRIASTQVSLIQNVTYYSYRGRFSESTTLVTVHKGRIAPRGKQTWNRELLSVPTVPPSHLRGCRIIDVQYSIELCIKPCGVARKVKLPVDIVIGTVALKDQQHKVTCHPLLSPEDNNFPFPFFSANDDSEVFLTDLSIHNMLPTAPPWEEDDDIP</sequence>
<dbReference type="GO" id="GO:0005737">
    <property type="term" value="C:cytoplasm"/>
    <property type="evidence" value="ECO:0007669"/>
    <property type="project" value="TreeGrafter"/>
</dbReference>
<accession>A0A9W3ALL9</accession>
<protein>
    <submittedName>
        <fullName evidence="4">Arrestin domain-containing protein 3-like isoform X1</fullName>
    </submittedName>
</protein>
<comment type="similarity">
    <text evidence="1">Belongs to the arrestin family.</text>
</comment>
<dbReference type="InterPro" id="IPR011022">
    <property type="entry name" value="Arrestin_C-like"/>
</dbReference>
<evidence type="ECO:0000259" key="2">
    <source>
        <dbReference type="SMART" id="SM01017"/>
    </source>
</evidence>
<keyword evidence="3" id="KW-1185">Reference proteome</keyword>
<dbReference type="InterPro" id="IPR050357">
    <property type="entry name" value="Arrestin_domain-protein"/>
</dbReference>
<dbReference type="GO" id="GO:0015031">
    <property type="term" value="P:protein transport"/>
    <property type="evidence" value="ECO:0007669"/>
    <property type="project" value="TreeGrafter"/>
</dbReference>
<organism evidence="3 4">
    <name type="scientific">Biomphalaria glabrata</name>
    <name type="common">Bloodfluke planorb</name>
    <name type="synonym">Freshwater snail</name>
    <dbReference type="NCBI Taxonomy" id="6526"/>
    <lineage>
        <taxon>Eukaryota</taxon>
        <taxon>Metazoa</taxon>
        <taxon>Spiralia</taxon>
        <taxon>Lophotrochozoa</taxon>
        <taxon>Mollusca</taxon>
        <taxon>Gastropoda</taxon>
        <taxon>Heterobranchia</taxon>
        <taxon>Euthyneura</taxon>
        <taxon>Panpulmonata</taxon>
        <taxon>Hygrophila</taxon>
        <taxon>Lymnaeoidea</taxon>
        <taxon>Planorbidae</taxon>
        <taxon>Biomphalaria</taxon>
    </lineage>
</organism>
<feature type="domain" description="Arrestin C-terminal-like" evidence="2">
    <location>
        <begin position="194"/>
        <end position="324"/>
    </location>
</feature>
<dbReference type="InterPro" id="IPR014756">
    <property type="entry name" value="Ig_E-set"/>
</dbReference>
<proteinExistence type="inferred from homology"/>
<dbReference type="AlphaFoldDB" id="A0A9W3ALL9"/>
<dbReference type="PANTHER" id="PTHR11188:SF17">
    <property type="entry name" value="FI21816P1"/>
    <property type="match status" value="1"/>
</dbReference>
<dbReference type="PANTHER" id="PTHR11188">
    <property type="entry name" value="ARRESTIN DOMAIN CONTAINING PROTEIN"/>
    <property type="match status" value="1"/>
</dbReference>
<dbReference type="Gene3D" id="2.60.40.640">
    <property type="match status" value="2"/>
</dbReference>
<dbReference type="InterPro" id="IPR014752">
    <property type="entry name" value="Arrestin-like_C"/>
</dbReference>
<dbReference type="SUPFAM" id="SSF81296">
    <property type="entry name" value="E set domains"/>
    <property type="match status" value="2"/>
</dbReference>
<dbReference type="RefSeq" id="XP_055888040.1">
    <property type="nucleotide sequence ID" value="XM_056032065.1"/>
</dbReference>
<evidence type="ECO:0000256" key="1">
    <source>
        <dbReference type="ARBA" id="ARBA00005298"/>
    </source>
</evidence>
<dbReference type="GeneID" id="106073086"/>
<evidence type="ECO:0000313" key="4">
    <source>
        <dbReference type="RefSeq" id="XP_055888040.1"/>
    </source>
</evidence>
<dbReference type="OMA" id="TDHWKNE"/>
<dbReference type="InterPro" id="IPR011021">
    <property type="entry name" value="Arrestin-like_N"/>
</dbReference>
<dbReference type="SMART" id="SM01017">
    <property type="entry name" value="Arrestin_C"/>
    <property type="match status" value="1"/>
</dbReference>
<reference evidence="4" key="1">
    <citation type="submission" date="2025-08" db="UniProtKB">
        <authorList>
            <consortium name="RefSeq"/>
        </authorList>
    </citation>
    <scope>IDENTIFICATION</scope>
</reference>
<gene>
    <name evidence="4" type="primary">LOC106073086</name>
</gene>
<dbReference type="Pfam" id="PF02752">
    <property type="entry name" value="Arrestin_C"/>
    <property type="match status" value="1"/>
</dbReference>
<evidence type="ECO:0000313" key="3">
    <source>
        <dbReference type="Proteomes" id="UP001165740"/>
    </source>
</evidence>
<name>A0A9W3ALL9_BIOGL</name>
<dbReference type="OrthoDB" id="2333384at2759"/>